<organism evidence="1 2">
    <name type="scientific">Cellvibrio japonicus (strain Ueda107)</name>
    <name type="common">Pseudomonas fluorescens subsp. cellulosa</name>
    <dbReference type="NCBI Taxonomy" id="498211"/>
    <lineage>
        <taxon>Bacteria</taxon>
        <taxon>Pseudomonadati</taxon>
        <taxon>Pseudomonadota</taxon>
        <taxon>Gammaproteobacteria</taxon>
        <taxon>Cellvibrionales</taxon>
        <taxon>Cellvibrionaceae</taxon>
        <taxon>Cellvibrio</taxon>
    </lineage>
</organism>
<dbReference type="Proteomes" id="UP000001036">
    <property type="component" value="Chromosome"/>
</dbReference>
<dbReference type="Pfam" id="PF21419">
    <property type="entry name" value="RoxA-like_Cyt-c"/>
    <property type="match status" value="1"/>
</dbReference>
<dbReference type="HOGENOM" id="CLU_014386_1_0_6"/>
<dbReference type="OrthoDB" id="417271at2"/>
<dbReference type="AlphaFoldDB" id="B3PB46"/>
<dbReference type="SUPFAM" id="SSF46626">
    <property type="entry name" value="Cytochrome c"/>
    <property type="match status" value="1"/>
</dbReference>
<proteinExistence type="predicted"/>
<protein>
    <submittedName>
        <fullName evidence="1">Y4iJ</fullName>
    </submittedName>
</protein>
<keyword evidence="2" id="KW-1185">Reference proteome</keyword>
<gene>
    <name evidence="1" type="ordered locus">CJA_1018</name>
</gene>
<reference evidence="1 2" key="1">
    <citation type="journal article" date="2008" name="J. Bacteriol.">
        <title>Insights into plant cell wall degradation from the genome sequence of the soil bacterium Cellvibrio japonicus.</title>
        <authorList>
            <person name="Deboy R.T."/>
            <person name="Mongodin E.F."/>
            <person name="Fouts D.E."/>
            <person name="Tailford L.E."/>
            <person name="Khouri H."/>
            <person name="Emerson J.B."/>
            <person name="Mohamoud Y."/>
            <person name="Watkins K."/>
            <person name="Henrissat B."/>
            <person name="Gilbert H.J."/>
            <person name="Nelson K.E."/>
        </authorList>
    </citation>
    <scope>NUCLEOTIDE SEQUENCE [LARGE SCALE GENOMIC DNA]</scope>
    <source>
        <strain evidence="1 2">Ueda107</strain>
    </source>
</reference>
<dbReference type="eggNOG" id="COG1858">
    <property type="taxonomic scope" value="Bacteria"/>
</dbReference>
<sequence length="641" mass="71521">MSRPAPAVIAFTRLLIPSLLVLSGCTSISQGIWVSQDRYASLAASDYFGDSALSVVHPEQNWSAADSLWFYNTTQGSTLLPYDVFLHLETADSPALFRSDDHMNRLRYLPQKASFSNPDGLPLGWVKDEHQGKAYIGLTCAACHTGQINYRGTAIRIDGAPPLADMELMMTRLAAALDASAKDAAKFDRLAQKLGISTQPEVRSQFRADLQQWADKLDRYNTINASTHGAQYVAYGYGRLDAFGRIYNRILTHLTPGQTNRNPANAPISYPQLWDTPQHDHVQWNGIGDNAGDGPLKRNAGEALGVFATYSLQQHPGDPGFRSSIDVRNLVRMENHLKSLWSPRWEDLARQQVLPAIDQTLADQGRQVYLDYQCHTCHQDIDRTDRTRRITARFSSLALIGTDPTMARNALQYQGKSGWFEGRPAKWGNPDAPPFKEQTRVLPALSFATAGAIAEPDHDKSPVRRWLEKIYDLFASIGHRPYDNTERHLDFEIIDKDNPVGFLAYKARPLNGIWATAPYLHNGSVPSLYELLLPSCSDTEIAQGKRCRPNRFTLGSREFDPDKVGFVQRDAGQYPGLFVFDTHLPGNANTGHEYAAGITPVIKRDSQGKPLKDAQGKPLVYYLPPISETQRLALVEYLKTL</sequence>
<dbReference type="GO" id="GO:0009055">
    <property type="term" value="F:electron transfer activity"/>
    <property type="evidence" value="ECO:0007669"/>
    <property type="project" value="InterPro"/>
</dbReference>
<dbReference type="PANTHER" id="PTHR30600">
    <property type="entry name" value="CYTOCHROME C PEROXIDASE-RELATED"/>
    <property type="match status" value="1"/>
</dbReference>
<dbReference type="InterPro" id="IPR036909">
    <property type="entry name" value="Cyt_c-like_dom_sf"/>
</dbReference>
<dbReference type="GO" id="GO:0004130">
    <property type="term" value="F:cytochrome-c peroxidase activity"/>
    <property type="evidence" value="ECO:0007669"/>
    <property type="project" value="TreeGrafter"/>
</dbReference>
<dbReference type="InterPro" id="IPR047758">
    <property type="entry name" value="CytoC_perox"/>
</dbReference>
<dbReference type="Gene3D" id="1.10.760.10">
    <property type="entry name" value="Cytochrome c-like domain"/>
    <property type="match status" value="1"/>
</dbReference>
<accession>B3PB46</accession>
<dbReference type="NCBIfam" id="NF040606">
    <property type="entry name" value="CytoC_perox"/>
    <property type="match status" value="1"/>
</dbReference>
<dbReference type="PANTHER" id="PTHR30600:SF9">
    <property type="entry name" value="BLR7738 PROTEIN"/>
    <property type="match status" value="1"/>
</dbReference>
<dbReference type="RefSeq" id="WP_012486666.1">
    <property type="nucleotide sequence ID" value="NC_010995.1"/>
</dbReference>
<dbReference type="KEGG" id="cja:CJA_1018"/>
<dbReference type="GO" id="GO:0020037">
    <property type="term" value="F:heme binding"/>
    <property type="evidence" value="ECO:0007669"/>
    <property type="project" value="InterPro"/>
</dbReference>
<dbReference type="InterPro" id="IPR051395">
    <property type="entry name" value="Cytochrome_c_Peroxidase/MauG"/>
</dbReference>
<dbReference type="STRING" id="498211.CJA_1018"/>
<evidence type="ECO:0000313" key="1">
    <source>
        <dbReference type="EMBL" id="ACE84744.1"/>
    </source>
</evidence>
<evidence type="ECO:0000313" key="2">
    <source>
        <dbReference type="Proteomes" id="UP000001036"/>
    </source>
</evidence>
<dbReference type="PROSITE" id="PS51257">
    <property type="entry name" value="PROKAR_LIPOPROTEIN"/>
    <property type="match status" value="1"/>
</dbReference>
<name>B3PB46_CELJU</name>
<dbReference type="EMBL" id="CP000934">
    <property type="protein sequence ID" value="ACE84744.1"/>
    <property type="molecule type" value="Genomic_DNA"/>
</dbReference>